<gene>
    <name evidence="2" type="ORF">SNE40_022039</name>
</gene>
<feature type="compositionally biased region" description="Polar residues" evidence="1">
    <location>
        <begin position="488"/>
        <end position="502"/>
    </location>
</feature>
<protein>
    <submittedName>
        <fullName evidence="2">Uncharacterized protein</fullName>
    </submittedName>
</protein>
<keyword evidence="3" id="KW-1185">Reference proteome</keyword>
<reference evidence="2 3" key="1">
    <citation type="submission" date="2024-01" db="EMBL/GenBank/DDBJ databases">
        <title>The genome of the rayed Mediterranean limpet Patella caerulea (Linnaeus, 1758).</title>
        <authorList>
            <person name="Anh-Thu Weber A."/>
            <person name="Halstead-Nussloch G."/>
        </authorList>
    </citation>
    <scope>NUCLEOTIDE SEQUENCE [LARGE SCALE GENOMIC DNA]</scope>
    <source>
        <strain evidence="2">AATW-2023a</strain>
        <tissue evidence="2">Whole specimen</tissue>
    </source>
</reference>
<feature type="region of interest" description="Disordered" evidence="1">
    <location>
        <begin position="466"/>
        <end position="502"/>
    </location>
</feature>
<feature type="region of interest" description="Disordered" evidence="1">
    <location>
        <begin position="516"/>
        <end position="603"/>
    </location>
</feature>
<evidence type="ECO:0000313" key="3">
    <source>
        <dbReference type="Proteomes" id="UP001347796"/>
    </source>
</evidence>
<evidence type="ECO:0000313" key="2">
    <source>
        <dbReference type="EMBL" id="KAK6168158.1"/>
    </source>
</evidence>
<feature type="region of interest" description="Disordered" evidence="1">
    <location>
        <begin position="421"/>
        <end position="450"/>
    </location>
</feature>
<feature type="compositionally biased region" description="Low complexity" evidence="1">
    <location>
        <begin position="421"/>
        <end position="435"/>
    </location>
</feature>
<comment type="caution">
    <text evidence="2">The sequence shown here is derived from an EMBL/GenBank/DDBJ whole genome shotgun (WGS) entry which is preliminary data.</text>
</comment>
<feature type="region of interest" description="Disordered" evidence="1">
    <location>
        <begin position="285"/>
        <end position="363"/>
    </location>
</feature>
<sequence>MRVKEYKVRDYNKTTEYRIRHKPKYHEYSSYYEYNKVRNYHHREYKPTRVGYHGYKAGVTKKVTKPRQNNKRKRLNRPERWPKQIKHCYNKPGGPEYPVREYKQRDYKPKPYNHKYREYNGYRPYNNYPEYKGNVYYELTPQNYYGFRRGNRIYRPATRESLEKIVQRKPKEKVKPKTLPREPKAVPEVNEKPQPLKVTSSEKAKVVVIANDTKVAPKPRRIVGREDNGLYKSHDYTSYHEYDHVHNYSGYREYEAKPYDHRFDYTSKNSADGNPHIVRLNETVESTTTHHPTPKPLVATSRTQNPKPKPKEAPTAAKVASKAKREEKQSEIKEEEPRQQTFEESQEQKTDTQRPDSAWDSPIVETQAPTAIVASAGAKTIESYRKVSTPSKTDDYVQESQRISPTPVVVAAVVGSNVSNGNARQKTATATTKTPTIEESHVQQSQRISPTPVVAAAVIGSNVSNGHEKQKTAITTTKTPTIEESHRVQSPKQNSTTPPVTSTHLPVLAAAAAVTMQPSNKKNESSVAKLPPIAKPRTPSPKQTYPPVSESPKPVPNQRQTIRRSSDIEPDPVVLPLIRVPAPASSRPKPQVSNPTNDVSKGRLPPEVVATMGAYNNVHASLNPMGARGTILRTHAIMT</sequence>
<feature type="compositionally biased region" description="Basic and acidic residues" evidence="1">
    <location>
        <begin position="323"/>
        <end position="338"/>
    </location>
</feature>
<accession>A0AAN8G5C9</accession>
<dbReference type="EMBL" id="JAZGQO010000018">
    <property type="protein sequence ID" value="KAK6168158.1"/>
    <property type="molecule type" value="Genomic_DNA"/>
</dbReference>
<organism evidence="2 3">
    <name type="scientific">Patella caerulea</name>
    <name type="common">Rayed Mediterranean limpet</name>
    <dbReference type="NCBI Taxonomy" id="87958"/>
    <lineage>
        <taxon>Eukaryota</taxon>
        <taxon>Metazoa</taxon>
        <taxon>Spiralia</taxon>
        <taxon>Lophotrochozoa</taxon>
        <taxon>Mollusca</taxon>
        <taxon>Gastropoda</taxon>
        <taxon>Patellogastropoda</taxon>
        <taxon>Patelloidea</taxon>
        <taxon>Patellidae</taxon>
        <taxon>Patella</taxon>
    </lineage>
</organism>
<dbReference type="Proteomes" id="UP001347796">
    <property type="component" value="Unassembled WGS sequence"/>
</dbReference>
<dbReference type="AlphaFoldDB" id="A0AAN8G5C9"/>
<evidence type="ECO:0000256" key="1">
    <source>
        <dbReference type="SAM" id="MobiDB-lite"/>
    </source>
</evidence>
<proteinExistence type="predicted"/>
<name>A0AAN8G5C9_PATCE</name>